<protein>
    <submittedName>
        <fullName evidence="1">Uncharacterized protein</fullName>
    </submittedName>
</protein>
<dbReference type="RefSeq" id="WP_189304950.1">
    <property type="nucleotide sequence ID" value="NZ_BMRP01000025.1"/>
</dbReference>
<gene>
    <name evidence="1" type="ORF">GCM10010211_58570</name>
</gene>
<dbReference type="Proteomes" id="UP000654471">
    <property type="component" value="Unassembled WGS sequence"/>
</dbReference>
<organism evidence="1 2">
    <name type="scientific">Streptomyces albospinus</name>
    <dbReference type="NCBI Taxonomy" id="285515"/>
    <lineage>
        <taxon>Bacteria</taxon>
        <taxon>Bacillati</taxon>
        <taxon>Actinomycetota</taxon>
        <taxon>Actinomycetes</taxon>
        <taxon>Kitasatosporales</taxon>
        <taxon>Streptomycetaceae</taxon>
        <taxon>Streptomyces</taxon>
    </lineage>
</organism>
<comment type="caution">
    <text evidence="1">The sequence shown here is derived from an EMBL/GenBank/DDBJ whole genome shotgun (WGS) entry which is preliminary data.</text>
</comment>
<reference evidence="2" key="1">
    <citation type="journal article" date="2019" name="Int. J. Syst. Evol. Microbiol.">
        <title>The Global Catalogue of Microorganisms (GCM) 10K type strain sequencing project: providing services to taxonomists for standard genome sequencing and annotation.</title>
        <authorList>
            <consortium name="The Broad Institute Genomics Platform"/>
            <consortium name="The Broad Institute Genome Sequencing Center for Infectious Disease"/>
            <person name="Wu L."/>
            <person name="Ma J."/>
        </authorList>
    </citation>
    <scope>NUCLEOTIDE SEQUENCE [LARGE SCALE GENOMIC DNA]</scope>
    <source>
        <strain evidence="2">JCM 3399</strain>
    </source>
</reference>
<accession>A0ABQ2VFT3</accession>
<evidence type="ECO:0000313" key="1">
    <source>
        <dbReference type="EMBL" id="GGU84836.1"/>
    </source>
</evidence>
<dbReference type="EMBL" id="BMRP01000025">
    <property type="protein sequence ID" value="GGU84836.1"/>
    <property type="molecule type" value="Genomic_DNA"/>
</dbReference>
<proteinExistence type="predicted"/>
<evidence type="ECO:0000313" key="2">
    <source>
        <dbReference type="Proteomes" id="UP000654471"/>
    </source>
</evidence>
<keyword evidence="2" id="KW-1185">Reference proteome</keyword>
<sequence length="47" mass="5301">MAYRERTLVLLSSNYHRMLGVAMALDPHADKMQGAPRQPSDAWRGMA</sequence>
<name>A0ABQ2VFT3_9ACTN</name>